<keyword evidence="1" id="KW-0472">Membrane</keyword>
<feature type="transmembrane region" description="Helical" evidence="1">
    <location>
        <begin position="7"/>
        <end position="27"/>
    </location>
</feature>
<dbReference type="AlphaFoldDB" id="A0A1V4IZB3"/>
<organism evidence="3 4">
    <name type="scientific">Clostridium chromiireducens</name>
    <dbReference type="NCBI Taxonomy" id="225345"/>
    <lineage>
        <taxon>Bacteria</taxon>
        <taxon>Bacillati</taxon>
        <taxon>Bacillota</taxon>
        <taxon>Clostridia</taxon>
        <taxon>Eubacteriales</taxon>
        <taxon>Clostridiaceae</taxon>
        <taxon>Clostridium</taxon>
    </lineage>
</organism>
<dbReference type="InterPro" id="IPR052179">
    <property type="entry name" value="DD-CPase-like"/>
</dbReference>
<gene>
    <name evidence="3" type="primary">vanYB</name>
    <name evidence="3" type="ORF">CLCHR_07810</name>
</gene>
<dbReference type="Proteomes" id="UP000191056">
    <property type="component" value="Unassembled WGS sequence"/>
</dbReference>
<evidence type="ECO:0000313" key="4">
    <source>
        <dbReference type="Proteomes" id="UP000191056"/>
    </source>
</evidence>
<keyword evidence="3" id="KW-0121">Carboxypeptidase</keyword>
<dbReference type="GO" id="GO:0006508">
    <property type="term" value="P:proteolysis"/>
    <property type="evidence" value="ECO:0007669"/>
    <property type="project" value="InterPro"/>
</dbReference>
<dbReference type="STRING" id="225345.CLCHR_07810"/>
<dbReference type="EMBL" id="MZGT01000008">
    <property type="protein sequence ID" value="OPJ65391.1"/>
    <property type="molecule type" value="Genomic_DNA"/>
</dbReference>
<evidence type="ECO:0000256" key="1">
    <source>
        <dbReference type="SAM" id="Phobius"/>
    </source>
</evidence>
<keyword evidence="3" id="KW-0378">Hydrolase</keyword>
<dbReference type="InterPro" id="IPR058193">
    <property type="entry name" value="VanY/YodJ_core_dom"/>
</dbReference>
<dbReference type="Gene3D" id="3.30.1380.10">
    <property type="match status" value="1"/>
</dbReference>
<keyword evidence="4" id="KW-1185">Reference proteome</keyword>
<name>A0A1V4IZB3_9CLOT</name>
<dbReference type="InterPro" id="IPR003709">
    <property type="entry name" value="VanY-like_core_dom"/>
</dbReference>
<dbReference type="InterPro" id="IPR009045">
    <property type="entry name" value="Zn_M74/Hedgehog-like"/>
</dbReference>
<comment type="caution">
    <text evidence="3">The sequence shown here is derived from an EMBL/GenBank/DDBJ whole genome shotgun (WGS) entry which is preliminary data.</text>
</comment>
<accession>A0A1V4IZB3</accession>
<keyword evidence="3" id="KW-0645">Protease</keyword>
<sequence>MKNGFRNFLIVIITICGTWYIIQYAGLGLNLKGIRSAGSKLYLSEKDKSSDADNINIDKELVLVNSEHGLGKYYKPESLTIPDISFANGVSQEEKHVAGIIERPLEELVDAAKRDGVILFGNSGYRSYKSQENTYSNRVKSQGEKLADAYVAKPGFSEHQTGLCIDITNQDKNIIKGTKEANWLAENCYKFGFIIRYPYGKKSITGIEYEPWHIRYVGKNAAKYIHDNEITLEEYLGK</sequence>
<protein>
    <submittedName>
        <fullName evidence="3">D-alanyl-D-alanine carboxypeptidase</fullName>
        <ecNumber evidence="3">3.4.16.4</ecNumber>
    </submittedName>
</protein>
<reference evidence="3 4" key="1">
    <citation type="submission" date="2017-03" db="EMBL/GenBank/DDBJ databases">
        <title>Genome sequence of Clostridium chromiireducens DSM 23318.</title>
        <authorList>
            <person name="Poehlein A."/>
            <person name="Daniel R."/>
        </authorList>
    </citation>
    <scope>NUCLEOTIDE SEQUENCE [LARGE SCALE GENOMIC DNA]</scope>
    <source>
        <strain evidence="3 4">DSM 23318</strain>
    </source>
</reference>
<keyword evidence="1" id="KW-1133">Transmembrane helix</keyword>
<keyword evidence="1" id="KW-0812">Transmembrane</keyword>
<dbReference type="SUPFAM" id="SSF55166">
    <property type="entry name" value="Hedgehog/DD-peptidase"/>
    <property type="match status" value="1"/>
</dbReference>
<dbReference type="RefSeq" id="WP_079438376.1">
    <property type="nucleotide sequence ID" value="NZ_MZGT01000008.1"/>
</dbReference>
<evidence type="ECO:0000259" key="2">
    <source>
        <dbReference type="Pfam" id="PF02557"/>
    </source>
</evidence>
<dbReference type="PANTHER" id="PTHR34385">
    <property type="entry name" value="D-ALANYL-D-ALANINE CARBOXYPEPTIDASE"/>
    <property type="match status" value="1"/>
</dbReference>
<dbReference type="GO" id="GO:0009002">
    <property type="term" value="F:serine-type D-Ala-D-Ala carboxypeptidase activity"/>
    <property type="evidence" value="ECO:0007669"/>
    <property type="project" value="UniProtKB-EC"/>
</dbReference>
<feature type="domain" description="D-alanyl-D-alanine carboxypeptidase-like core" evidence="2">
    <location>
        <begin position="100"/>
        <end position="219"/>
    </location>
</feature>
<proteinExistence type="predicted"/>
<dbReference type="OrthoDB" id="9792074at2"/>
<dbReference type="EC" id="3.4.16.4" evidence="3"/>
<dbReference type="CDD" id="cd14852">
    <property type="entry name" value="LD-carboxypeptidase"/>
    <property type="match status" value="1"/>
</dbReference>
<dbReference type="PANTHER" id="PTHR34385:SF1">
    <property type="entry name" value="PEPTIDOGLYCAN L-ALANYL-D-GLUTAMATE ENDOPEPTIDASE CWLK"/>
    <property type="match status" value="1"/>
</dbReference>
<dbReference type="Pfam" id="PF02557">
    <property type="entry name" value="VanY"/>
    <property type="match status" value="1"/>
</dbReference>
<evidence type="ECO:0000313" key="3">
    <source>
        <dbReference type="EMBL" id="OPJ65391.1"/>
    </source>
</evidence>